<keyword evidence="4" id="KW-1185">Reference proteome</keyword>
<feature type="coiled-coil region" evidence="1">
    <location>
        <begin position="121"/>
        <end position="187"/>
    </location>
</feature>
<evidence type="ECO:0000313" key="3">
    <source>
        <dbReference type="EMBL" id="MBW3098721.1"/>
    </source>
</evidence>
<accession>A0ABS6WRX8</accession>
<evidence type="ECO:0000313" key="4">
    <source>
        <dbReference type="Proteomes" id="UP001430804"/>
    </source>
</evidence>
<keyword evidence="1" id="KW-0175">Coiled coil</keyword>
<name>A0ABS6WRX8_9HYPH</name>
<keyword evidence="2" id="KW-0732">Signal</keyword>
<reference evidence="3" key="1">
    <citation type="submission" date="2021-07" db="EMBL/GenBank/DDBJ databases">
        <title>Pseudohoeflea marina sp. nov. a polyhydroxyalcanoate-producing bacterium.</title>
        <authorList>
            <person name="Zheng W."/>
            <person name="Yu S."/>
            <person name="Huang Y."/>
        </authorList>
    </citation>
    <scope>NUCLEOTIDE SEQUENCE</scope>
    <source>
        <strain evidence="3">DP4N28-3</strain>
    </source>
</reference>
<dbReference type="InterPro" id="IPR021242">
    <property type="entry name" value="DUF2799"/>
</dbReference>
<protein>
    <submittedName>
        <fullName evidence="3">DUF2799 domain-containing protein</fullName>
    </submittedName>
</protein>
<evidence type="ECO:0000256" key="2">
    <source>
        <dbReference type="SAM" id="SignalP"/>
    </source>
</evidence>
<organism evidence="3 4">
    <name type="scientific">Pseudohoeflea coraliihabitans</name>
    <dbReference type="NCBI Taxonomy" id="2860393"/>
    <lineage>
        <taxon>Bacteria</taxon>
        <taxon>Pseudomonadati</taxon>
        <taxon>Pseudomonadota</taxon>
        <taxon>Alphaproteobacteria</taxon>
        <taxon>Hyphomicrobiales</taxon>
        <taxon>Rhizobiaceae</taxon>
        <taxon>Pseudohoeflea</taxon>
    </lineage>
</organism>
<dbReference type="EMBL" id="JAHWQX010000004">
    <property type="protein sequence ID" value="MBW3098721.1"/>
    <property type="molecule type" value="Genomic_DNA"/>
</dbReference>
<sequence>MTPGFCSIAVMPIAALFLLAACTTMSREDCRTVDWLAVGESDGAAGRPAAERLSAHTRSCERAGIVPDHTRWRAGYDKGLPRYCTPMNGFEVGNRGSVYHDVCPSNLADGFLRARQLGAAIRDQRRAVVELDAQIREMGEELRQLRHQDEASAQNAEGDGLDARVRLHELEQDRWQLQMKKGEAEHRLKRSERAARIIVATLQPAFGAISETVAN</sequence>
<dbReference type="Pfam" id="PF10973">
    <property type="entry name" value="DUF2799"/>
    <property type="match status" value="1"/>
</dbReference>
<gene>
    <name evidence="3" type="ORF">KY465_15660</name>
</gene>
<proteinExistence type="predicted"/>
<comment type="caution">
    <text evidence="3">The sequence shown here is derived from an EMBL/GenBank/DDBJ whole genome shotgun (WGS) entry which is preliminary data.</text>
</comment>
<evidence type="ECO:0000256" key="1">
    <source>
        <dbReference type="SAM" id="Coils"/>
    </source>
</evidence>
<feature type="chain" id="PRO_5045993594" evidence="2">
    <location>
        <begin position="21"/>
        <end position="215"/>
    </location>
</feature>
<feature type="signal peptide" evidence="2">
    <location>
        <begin position="1"/>
        <end position="20"/>
    </location>
</feature>
<dbReference type="Proteomes" id="UP001430804">
    <property type="component" value="Unassembled WGS sequence"/>
</dbReference>
<dbReference type="RefSeq" id="WP_219203040.1">
    <property type="nucleotide sequence ID" value="NZ_JAHWQX010000004.1"/>
</dbReference>